<protein>
    <recommendedName>
        <fullName evidence="3">RRM domain-containing protein</fullName>
    </recommendedName>
</protein>
<gene>
    <name evidence="4" type="ORF">POM88_049827</name>
</gene>
<dbReference type="EMBL" id="JAUIZM010000011">
    <property type="protein sequence ID" value="KAK1356571.1"/>
    <property type="molecule type" value="Genomic_DNA"/>
</dbReference>
<name>A0AAD8GXL8_9APIA</name>
<dbReference type="InterPro" id="IPR012677">
    <property type="entry name" value="Nucleotide-bd_a/b_plait_sf"/>
</dbReference>
<dbReference type="Pfam" id="PF00076">
    <property type="entry name" value="RRM_1"/>
    <property type="match status" value="1"/>
</dbReference>
<comment type="caution">
    <text evidence="4">The sequence shown here is derived from an EMBL/GenBank/DDBJ whole genome shotgun (WGS) entry which is preliminary data.</text>
</comment>
<evidence type="ECO:0000313" key="5">
    <source>
        <dbReference type="Proteomes" id="UP001237642"/>
    </source>
</evidence>
<feature type="domain" description="RRM" evidence="3">
    <location>
        <begin position="55"/>
        <end position="127"/>
    </location>
</feature>
<reference evidence="4" key="1">
    <citation type="submission" date="2023-02" db="EMBL/GenBank/DDBJ databases">
        <title>Genome of toxic invasive species Heracleum sosnowskyi carries increased number of genes despite the absence of recent whole-genome duplications.</title>
        <authorList>
            <person name="Schelkunov M."/>
            <person name="Shtratnikova V."/>
            <person name="Makarenko M."/>
            <person name="Klepikova A."/>
            <person name="Omelchenko D."/>
            <person name="Novikova G."/>
            <person name="Obukhova E."/>
            <person name="Bogdanov V."/>
            <person name="Penin A."/>
            <person name="Logacheva M."/>
        </authorList>
    </citation>
    <scope>NUCLEOTIDE SEQUENCE</scope>
    <source>
        <strain evidence="4">Hsosn_3</strain>
        <tissue evidence="4">Leaf</tissue>
    </source>
</reference>
<dbReference type="PROSITE" id="PS50102">
    <property type="entry name" value="RRM"/>
    <property type="match status" value="1"/>
</dbReference>
<dbReference type="CDD" id="cd00590">
    <property type="entry name" value="RRM_SF"/>
    <property type="match status" value="1"/>
</dbReference>
<keyword evidence="1" id="KW-0694">RNA-binding</keyword>
<evidence type="ECO:0000256" key="2">
    <source>
        <dbReference type="SAM" id="MobiDB-lite"/>
    </source>
</evidence>
<dbReference type="Gene3D" id="3.30.70.330">
    <property type="match status" value="1"/>
</dbReference>
<dbReference type="GO" id="GO:0003723">
    <property type="term" value="F:RNA binding"/>
    <property type="evidence" value="ECO:0007669"/>
    <property type="project" value="UniProtKB-UniRule"/>
</dbReference>
<dbReference type="AlphaFoldDB" id="A0AAD8GXL8"/>
<dbReference type="SMART" id="SM00360">
    <property type="entry name" value="RRM"/>
    <property type="match status" value="1"/>
</dbReference>
<dbReference type="Proteomes" id="UP001237642">
    <property type="component" value="Unassembled WGS sequence"/>
</dbReference>
<dbReference type="SUPFAM" id="SSF54928">
    <property type="entry name" value="RNA-binding domain, RBD"/>
    <property type="match status" value="1"/>
</dbReference>
<evidence type="ECO:0000256" key="1">
    <source>
        <dbReference type="PROSITE-ProRule" id="PRU00176"/>
    </source>
</evidence>
<organism evidence="4 5">
    <name type="scientific">Heracleum sosnowskyi</name>
    <dbReference type="NCBI Taxonomy" id="360622"/>
    <lineage>
        <taxon>Eukaryota</taxon>
        <taxon>Viridiplantae</taxon>
        <taxon>Streptophyta</taxon>
        <taxon>Embryophyta</taxon>
        <taxon>Tracheophyta</taxon>
        <taxon>Spermatophyta</taxon>
        <taxon>Magnoliopsida</taxon>
        <taxon>eudicotyledons</taxon>
        <taxon>Gunneridae</taxon>
        <taxon>Pentapetalae</taxon>
        <taxon>asterids</taxon>
        <taxon>campanulids</taxon>
        <taxon>Apiales</taxon>
        <taxon>Apiaceae</taxon>
        <taxon>Apioideae</taxon>
        <taxon>apioid superclade</taxon>
        <taxon>Tordylieae</taxon>
        <taxon>Tordyliinae</taxon>
        <taxon>Heracleum</taxon>
    </lineage>
</organism>
<sequence length="208" mass="23024">MIPGRPLAGRQLCSSYYRHLRPKQKFKSYTVFTYPLLFNHTRIIRQSMANCKEGYLCMVTGLPKSATTEHVKANFSHFGKILDAMVFKDNFNDVSKGIAYIVFEEESARSALIKRSGTFFCGHMIGVCDDIYGFGRNAKEVHDSEFDAYISIGEMRKRGPGAGYSLGGRSKIGGRAQPDCGMIRPREGNTGAGSLEGSAKRLSLNDCP</sequence>
<accession>A0AAD8GXL8</accession>
<dbReference type="InterPro" id="IPR035979">
    <property type="entry name" value="RBD_domain_sf"/>
</dbReference>
<evidence type="ECO:0000259" key="3">
    <source>
        <dbReference type="PROSITE" id="PS50102"/>
    </source>
</evidence>
<evidence type="ECO:0000313" key="4">
    <source>
        <dbReference type="EMBL" id="KAK1356571.1"/>
    </source>
</evidence>
<proteinExistence type="predicted"/>
<reference evidence="4" key="2">
    <citation type="submission" date="2023-05" db="EMBL/GenBank/DDBJ databases">
        <authorList>
            <person name="Schelkunov M.I."/>
        </authorList>
    </citation>
    <scope>NUCLEOTIDE SEQUENCE</scope>
    <source>
        <strain evidence="4">Hsosn_3</strain>
        <tissue evidence="4">Leaf</tissue>
    </source>
</reference>
<dbReference type="InterPro" id="IPR000504">
    <property type="entry name" value="RRM_dom"/>
</dbReference>
<keyword evidence="5" id="KW-1185">Reference proteome</keyword>
<feature type="region of interest" description="Disordered" evidence="2">
    <location>
        <begin position="177"/>
        <end position="208"/>
    </location>
</feature>